<evidence type="ECO:0000259" key="1">
    <source>
        <dbReference type="Pfam" id="PF02579"/>
    </source>
</evidence>
<dbReference type="InterPro" id="IPR036105">
    <property type="entry name" value="DiNase_FeMo-co_biosyn_sf"/>
</dbReference>
<dbReference type="Pfam" id="PF02579">
    <property type="entry name" value="Nitro_FeMo-Co"/>
    <property type="match status" value="1"/>
</dbReference>
<evidence type="ECO:0000313" key="2">
    <source>
        <dbReference type="EMBL" id="SHN57632.1"/>
    </source>
</evidence>
<dbReference type="SUPFAM" id="SSF53146">
    <property type="entry name" value="Nitrogenase accessory factor-like"/>
    <property type="match status" value="1"/>
</dbReference>
<dbReference type="Proteomes" id="UP000184010">
    <property type="component" value="Unassembled WGS sequence"/>
</dbReference>
<gene>
    <name evidence="2" type="ORF">SAMN02745215_00816</name>
</gene>
<dbReference type="AlphaFoldDB" id="A0A1M7SGZ8"/>
<dbReference type="PANTHER" id="PTHR42983:SF1">
    <property type="entry name" value="IRON-MOLYBDENUM PROTEIN"/>
    <property type="match status" value="1"/>
</dbReference>
<dbReference type="RefSeq" id="WP_072771392.1">
    <property type="nucleotide sequence ID" value="NZ_FRDN01000004.1"/>
</dbReference>
<dbReference type="CDD" id="cd00851">
    <property type="entry name" value="MTH1175"/>
    <property type="match status" value="1"/>
</dbReference>
<accession>A0A1M7SGZ8</accession>
<dbReference type="STRING" id="1121395.SAMN02745215_00816"/>
<sequence length="122" mass="12995">MKLAIPVDEKTMKTNVCVSFGRAPYFLIYDTESKEGTFIDNSAALSTGGAGVKAAQIIVDHKVDALLVPRCGENAAEIFKAADIKLFKTTTLWAQENIDACTAGKLPVLDKVHAGLHGHGGH</sequence>
<dbReference type="InterPro" id="IPR033913">
    <property type="entry name" value="MTH1175_dom"/>
</dbReference>
<organism evidence="2 3">
    <name type="scientific">Desulfitobacterium chlororespirans DSM 11544</name>
    <dbReference type="NCBI Taxonomy" id="1121395"/>
    <lineage>
        <taxon>Bacteria</taxon>
        <taxon>Bacillati</taxon>
        <taxon>Bacillota</taxon>
        <taxon>Clostridia</taxon>
        <taxon>Eubacteriales</taxon>
        <taxon>Desulfitobacteriaceae</taxon>
        <taxon>Desulfitobacterium</taxon>
    </lineage>
</organism>
<reference evidence="3" key="1">
    <citation type="submission" date="2016-12" db="EMBL/GenBank/DDBJ databases">
        <authorList>
            <person name="Varghese N."/>
            <person name="Submissions S."/>
        </authorList>
    </citation>
    <scope>NUCLEOTIDE SEQUENCE [LARGE SCALE GENOMIC DNA]</scope>
    <source>
        <strain evidence="3">DSM 11544</strain>
    </source>
</reference>
<dbReference type="Gene3D" id="3.30.420.130">
    <property type="entry name" value="Dinitrogenase iron-molybdenum cofactor biosynthesis domain"/>
    <property type="match status" value="1"/>
</dbReference>
<evidence type="ECO:0000313" key="3">
    <source>
        <dbReference type="Proteomes" id="UP000184010"/>
    </source>
</evidence>
<feature type="domain" description="Dinitrogenase iron-molybdenum cofactor biosynthesis" evidence="1">
    <location>
        <begin position="15"/>
        <end position="98"/>
    </location>
</feature>
<name>A0A1M7SGZ8_9FIRM</name>
<proteinExistence type="predicted"/>
<dbReference type="PANTHER" id="PTHR42983">
    <property type="entry name" value="DINITROGENASE IRON-MOLYBDENUM COFACTOR PROTEIN-RELATED"/>
    <property type="match status" value="1"/>
</dbReference>
<dbReference type="EMBL" id="FRDN01000004">
    <property type="protein sequence ID" value="SHN57632.1"/>
    <property type="molecule type" value="Genomic_DNA"/>
</dbReference>
<protein>
    <submittedName>
        <fullName evidence="2">Predicted Fe-Mo cluster-binding protein, NifX family</fullName>
    </submittedName>
</protein>
<keyword evidence="3" id="KW-1185">Reference proteome</keyword>
<dbReference type="InterPro" id="IPR003731">
    <property type="entry name" value="Di-Nase_FeMo-co_biosynth"/>
</dbReference>